<dbReference type="Proteomes" id="UP000053989">
    <property type="component" value="Unassembled WGS sequence"/>
</dbReference>
<reference evidence="3" key="2">
    <citation type="submission" date="2015-01" db="EMBL/GenBank/DDBJ databases">
        <title>Evolutionary Origins and Diversification of the Mycorrhizal Mutualists.</title>
        <authorList>
            <consortium name="DOE Joint Genome Institute"/>
            <consortium name="Mycorrhizal Genomics Consortium"/>
            <person name="Kohler A."/>
            <person name="Kuo A."/>
            <person name="Nagy L.G."/>
            <person name="Floudas D."/>
            <person name="Copeland A."/>
            <person name="Barry K.W."/>
            <person name="Cichocki N."/>
            <person name="Veneault-Fourrey C."/>
            <person name="LaButti K."/>
            <person name="Lindquist E.A."/>
            <person name="Lipzen A."/>
            <person name="Lundell T."/>
            <person name="Morin E."/>
            <person name="Murat C."/>
            <person name="Riley R."/>
            <person name="Ohm R."/>
            <person name="Sun H."/>
            <person name="Tunlid A."/>
            <person name="Henrissat B."/>
            <person name="Grigoriev I.V."/>
            <person name="Hibbett D.S."/>
            <person name="Martin F."/>
        </authorList>
    </citation>
    <scope>NUCLEOTIDE SEQUENCE [LARGE SCALE GENOMIC DNA]</scope>
    <source>
        <strain evidence="3">Foug A</strain>
    </source>
</reference>
<dbReference type="HOGENOM" id="CLU_172714_0_0_1"/>
<dbReference type="AlphaFoldDB" id="A0A0C3EFK1"/>
<keyword evidence="3" id="KW-1185">Reference proteome</keyword>
<feature type="region of interest" description="Disordered" evidence="1">
    <location>
        <begin position="1"/>
        <end position="45"/>
    </location>
</feature>
<reference evidence="2 3" key="1">
    <citation type="submission" date="2014-04" db="EMBL/GenBank/DDBJ databases">
        <authorList>
            <consortium name="DOE Joint Genome Institute"/>
            <person name="Kuo A."/>
            <person name="Kohler A."/>
            <person name="Nagy L.G."/>
            <person name="Floudas D."/>
            <person name="Copeland A."/>
            <person name="Barry K.W."/>
            <person name="Cichocki N."/>
            <person name="Veneault-Fourrey C."/>
            <person name="LaButti K."/>
            <person name="Lindquist E.A."/>
            <person name="Lipzen A."/>
            <person name="Lundell T."/>
            <person name="Morin E."/>
            <person name="Murat C."/>
            <person name="Sun H."/>
            <person name="Tunlid A."/>
            <person name="Henrissat B."/>
            <person name="Grigoriev I.V."/>
            <person name="Hibbett D.S."/>
            <person name="Martin F."/>
            <person name="Nordberg H.P."/>
            <person name="Cantor M.N."/>
            <person name="Hua S.X."/>
        </authorList>
    </citation>
    <scope>NUCLEOTIDE SEQUENCE [LARGE SCALE GENOMIC DNA]</scope>
    <source>
        <strain evidence="2 3">Foug A</strain>
    </source>
</reference>
<dbReference type="EMBL" id="KN822014">
    <property type="protein sequence ID" value="KIM67084.1"/>
    <property type="molecule type" value="Genomic_DNA"/>
</dbReference>
<feature type="compositionally biased region" description="Low complexity" evidence="1">
    <location>
        <begin position="14"/>
        <end position="27"/>
    </location>
</feature>
<dbReference type="OrthoDB" id="3255301at2759"/>
<evidence type="ECO:0000256" key="1">
    <source>
        <dbReference type="SAM" id="MobiDB-lite"/>
    </source>
</evidence>
<proteinExistence type="predicted"/>
<dbReference type="InParanoid" id="A0A0C3EFK1"/>
<organism evidence="2 3">
    <name type="scientific">Scleroderma citrinum Foug A</name>
    <dbReference type="NCBI Taxonomy" id="1036808"/>
    <lineage>
        <taxon>Eukaryota</taxon>
        <taxon>Fungi</taxon>
        <taxon>Dikarya</taxon>
        <taxon>Basidiomycota</taxon>
        <taxon>Agaricomycotina</taxon>
        <taxon>Agaricomycetes</taxon>
        <taxon>Agaricomycetidae</taxon>
        <taxon>Boletales</taxon>
        <taxon>Sclerodermatineae</taxon>
        <taxon>Sclerodermataceae</taxon>
        <taxon>Scleroderma</taxon>
    </lineage>
</organism>
<name>A0A0C3EFK1_9AGAM</name>
<evidence type="ECO:0000313" key="3">
    <source>
        <dbReference type="Proteomes" id="UP000053989"/>
    </source>
</evidence>
<protein>
    <submittedName>
        <fullName evidence="2">Uncharacterized protein</fullName>
    </submittedName>
</protein>
<gene>
    <name evidence="2" type="ORF">SCLCIDRAFT_109073</name>
</gene>
<evidence type="ECO:0000313" key="2">
    <source>
        <dbReference type="EMBL" id="KIM67084.1"/>
    </source>
</evidence>
<accession>A0A0C3EFK1</accession>
<dbReference type="STRING" id="1036808.A0A0C3EFK1"/>
<sequence length="84" mass="9203">MTPVRPFGATPYISSPLAGSSHASSSSRLAPKRSPSFPQSRPLRPFASLAQTSSIKPVKIIEPPKNFKTTFILDLTQDEFSRQD</sequence>